<sequence>MEASKIKKPIPKSRESNRTEPLGQIPGVPTLDELLSSVDTLQDPALLSGECSTDINIPEVTEVHQTETNLERGDSIKSSDITQPLKDDEKESEMPSTSYDELCLSKSEQQHPTPIVCDQNISSVTYPIISDINDFESLSINYPIKCQVDQQMETSLYPSLKEIGDLQPLSTEIGEAELLSEQQLLEFYHNDQLEIIDDFVDSFYSSELEPSYSLYDLLLAYKNACEKIQANDDLKAAKLVETHNVNERVWTISNHKVVHQGKCGCDRVGYGETHYQKAEIHPELLIQLKEAMDTLVFCELDIGLCQSVRASSLVFQIQWTISELRERFYNENNNSKDSGLLEQSSLRRALRGALSDLFHFLRFPLLHQRFRQSIINWTTQLAAILLDVPTSEDQFFLLAHILRTPSPLENWAAPLVQTFVTTPTLELKKPIDNFVAMLSMLMQPIKYRDQFLMPIIRFYEGENSWNMVSESGELDDGKLTDISEENLIELLAQFTVKPLLGIAFRYFTLIHKGIRIQILCSLVSFVGTLLKILDEGLNTYCAMTGLCKRIADIISKVVICFCTYWRLIRTDLEDSERRLMQNEVNRVMLQSIFYLTSKNNAVIRQFLVNLPYDTITENCRLRCQLLLRELPNKNATTVSSLYLIPDCQLLNTLKSCSPLVDQLGNGSNLRENDDITYTVQALASIVSHSEQDLLHFVTELIDICFLNENTRQNLYKVGSEAMAILLERNPNLLSPILRYIDRYVDHLDDYVVNILKNVPLNKCVLSYEDVTDRLGKWLIQRPVNHPASAIARLVFTSMNWSSQSTAASDENNLWIPIKVHNICAETLVKAHFVHCKQRNSLISKPLNKISRLATKCPDLEQMFDRFCWDILIKLKISENLNAPSPPNDLTAFFLYCVQKCLSCPNEFMVTGIRYFLELVNSSCHYASLVILIRAVSTFSSRIHLLTGNSTFCDCFERLLHADDSSYAYNALQIFTGGDKFPGPILTFLSSAIIHQIYSSDIKIEQRKQLTLTWLQLLTCQKSNYKWNDDKNIIFLIGRLTECAFFFDHNGLFGAIEMVQNLYKIQYQQWKKSSSHGPFSWFSSNIRPQLISSNLFSTSKWATYLLLCAEQQEFPEFYSQFYEAFKKCSSRSLEDILKKASSKSGINFSVDNLPYFRWLQLCIESSDSTKDFRHPVFTLALQQLAITLFQRRNAGKNTSCPGLHFYKCKESEKLFDEFRRNVLQNSNVHKNSNSSSTVSDIQINPSTSPIQTNALLRAFDVWISSERCFHTGQPISSYGDLPMDYLLQLIISGNMQIWEEFIDQTQHEKSLQQRANLYAKLCHLSNLSNTFRKQFNKECKNLAEFFASFESSAENLDNLKPKPVLIIDTKFPIPDKIVDFLQNKSTFGFKSFNPFASFSDPSSDTVQRFISHMEELNTAARLFLNTKDFVDKSNLTYIELFKQLYKQFERKLQITLRCGNILQATSCPRPGVHEQLVKPFEYQQEIADKMNDNRQKREIETAKLLSKANHLALTSARLEYFCTDLRKIFVSYSTLPDFSSNFSDNDRQHFLQIGLRLFYGICSNVQGDQLLFPIGMDVLSACLKKLGSTFIANMPEEQTNLMAVVLAGNPLNHLLLEHFTPHCVQPPDLLAKLYSNLSAAVRQSSTSTAALSLLRRLDIEHAGRQLPSNQFQALIPVMFENLVAATITRNSNDASLQELCLSHYLHTMFHHFPFNFTNGLRLALSGCDKHYISESLFDNISKRLNIDSILSKDYASLIQQKSKHSEFLELDAEKALECINVIENQLISSRRELNTSLFTVWSPYLEHICKLSEFFLRSYVRFSFRADAPAGIMEKELDRIFHVCLKCWSSLLEPVPMSNLPPWNSNDTLIAQKILEQFIHFLLWLPHSLYIPPDRECPESLFWNYFTSKLVNEQFRNARGGGAQNTNLSFIYSVYESKMIALNWSRFWPTLLDFGTFDQLLDYSEKLTESSNNYIKSIIVEIFVRLPWPGLVSQYLCGYHPLDATRTFHSLLLSIMAKCIVKRTYYKRSRATMCNKIKFLSDNCQWVYVKSEAIERVGTFLSSAFPNSEDWFTGHNSLDEAQQYFLEIWRQVCHVSTIPLRLPSQIPQKELEIPRKQAIYMRTQLSLLFRLSSNTIETEQKLKYYSEVLDKANFLVISADNKLEYLDFACELITFWANYFNQHQGNTQEKKCLAFIERLYSKLIEWIETHSDSPLVLLFANISKIFEKIPVDLDDQFSLGIAESCINAYFKRTINFSHNWNEISKWVQLSKHQIDHLFVVPKFPRFLVLYAYLEQEKAKSDETSLLTKVKKLSHFLSNVKPKYIIKTETSFLLCVGEWQRLCINLFTFPNPSLMLFYSYFDEYIGWLHRVYMEESVSGGILSIVTSRLARRQLYSTRLKLLTNIMHLFISQNLTSSKQLPRLQRGQHVFNNKLNSFRELQNNKAYTEFNLIFAETEQYFLNSSNFCLTDADLLYQQLIEQLYPEEKCLKK</sequence>
<feature type="domain" description="Epg5-like TPR" evidence="5">
    <location>
        <begin position="1110"/>
        <end position="1302"/>
    </location>
</feature>
<feature type="domain" description="Epg5-like central TPR repeats" evidence="4">
    <location>
        <begin position="1593"/>
        <end position="1987"/>
    </location>
</feature>
<name>A0A1I8AXP5_MELHA</name>
<evidence type="ECO:0000259" key="5">
    <source>
        <dbReference type="Pfam" id="PF26573"/>
    </source>
</evidence>
<organism evidence="6 7">
    <name type="scientific">Meloidogyne hapla</name>
    <name type="common">Root-knot nematode worm</name>
    <dbReference type="NCBI Taxonomy" id="6305"/>
    <lineage>
        <taxon>Eukaryota</taxon>
        <taxon>Metazoa</taxon>
        <taxon>Ecdysozoa</taxon>
        <taxon>Nematoda</taxon>
        <taxon>Chromadorea</taxon>
        <taxon>Rhabditida</taxon>
        <taxon>Tylenchina</taxon>
        <taxon>Tylenchomorpha</taxon>
        <taxon>Tylenchoidea</taxon>
        <taxon>Meloidogynidae</taxon>
        <taxon>Meloidogyninae</taxon>
        <taxon>Meloidogyne</taxon>
    </lineage>
</organism>
<keyword evidence="2" id="KW-0072">Autophagy</keyword>
<dbReference type="InterPro" id="IPR059030">
    <property type="entry name" value="TPR_Epg5_mid"/>
</dbReference>
<dbReference type="PANTHER" id="PTHR31139">
    <property type="entry name" value="ECTOPIC P GRANULES PROTEIN 5 HOMOLOG"/>
    <property type="match status" value="1"/>
</dbReference>
<dbReference type="OMA" id="LYCYEAE"/>
<protein>
    <submittedName>
        <fullName evidence="7">Ectopic P granules protein 5 homolog</fullName>
    </submittedName>
</protein>
<proteinExistence type="inferred from homology"/>
<dbReference type="GO" id="GO:0005737">
    <property type="term" value="C:cytoplasm"/>
    <property type="evidence" value="ECO:0007669"/>
    <property type="project" value="TreeGrafter"/>
</dbReference>
<evidence type="ECO:0000256" key="1">
    <source>
        <dbReference type="ARBA" id="ARBA00010948"/>
    </source>
</evidence>
<dbReference type="WBParaSite" id="MhA1_Contig1051.frz3.fgene1">
    <property type="protein sequence ID" value="MhA1_Contig1051.frz3.fgene1"/>
    <property type="gene ID" value="MhA1_Contig1051.frz3.fgene1"/>
</dbReference>
<dbReference type="GO" id="GO:0097352">
    <property type="term" value="P:autophagosome maturation"/>
    <property type="evidence" value="ECO:0007669"/>
    <property type="project" value="TreeGrafter"/>
</dbReference>
<evidence type="ECO:0000256" key="3">
    <source>
        <dbReference type="SAM" id="MobiDB-lite"/>
    </source>
</evidence>
<comment type="similarity">
    <text evidence="1">Belongs to the EPG5 family.</text>
</comment>
<feature type="compositionally biased region" description="Basic and acidic residues" evidence="3">
    <location>
        <begin position="62"/>
        <end position="77"/>
    </location>
</feature>
<evidence type="ECO:0000256" key="2">
    <source>
        <dbReference type="ARBA" id="ARBA00023006"/>
    </source>
</evidence>
<reference evidence="7" key="1">
    <citation type="submission" date="2016-11" db="UniProtKB">
        <authorList>
            <consortium name="WormBaseParasite"/>
        </authorList>
    </citation>
    <scope>IDENTIFICATION</scope>
</reference>
<feature type="compositionally biased region" description="Basic residues" evidence="3">
    <location>
        <begin position="1"/>
        <end position="11"/>
    </location>
</feature>
<accession>A0A1I8AXP5</accession>
<dbReference type="InterPro" id="IPR051436">
    <property type="entry name" value="Autophagy-related_EPG5"/>
</dbReference>
<evidence type="ECO:0000259" key="4">
    <source>
        <dbReference type="Pfam" id="PF26103"/>
    </source>
</evidence>
<dbReference type="Pfam" id="PF26103">
    <property type="entry name" value="TPR_Epg5"/>
    <property type="match status" value="1"/>
</dbReference>
<dbReference type="InterPro" id="IPR058750">
    <property type="entry name" value="TPR_Epg5"/>
</dbReference>
<keyword evidence="6" id="KW-1185">Reference proteome</keyword>
<feature type="region of interest" description="Disordered" evidence="3">
    <location>
        <begin position="1"/>
        <end position="28"/>
    </location>
</feature>
<dbReference type="PANTHER" id="PTHR31139:SF4">
    <property type="entry name" value="ECTOPIC P GRANULES PROTEIN 5 HOMOLOG"/>
    <property type="match status" value="1"/>
</dbReference>
<dbReference type="Proteomes" id="UP000095281">
    <property type="component" value="Unplaced"/>
</dbReference>
<feature type="region of interest" description="Disordered" evidence="3">
    <location>
        <begin position="62"/>
        <end position="101"/>
    </location>
</feature>
<evidence type="ECO:0000313" key="7">
    <source>
        <dbReference type="WBParaSite" id="MhA1_Contig1051.frz3.fgene1"/>
    </source>
</evidence>
<evidence type="ECO:0000313" key="6">
    <source>
        <dbReference type="Proteomes" id="UP000095281"/>
    </source>
</evidence>
<dbReference type="Pfam" id="PF26573">
    <property type="entry name" value="TPR_Epg5_2"/>
    <property type="match status" value="1"/>
</dbReference>